<feature type="compositionally biased region" description="Basic residues" evidence="4">
    <location>
        <begin position="424"/>
        <end position="433"/>
    </location>
</feature>
<dbReference type="GO" id="GO:0045944">
    <property type="term" value="P:positive regulation of transcription by RNA polymerase II"/>
    <property type="evidence" value="ECO:0007669"/>
    <property type="project" value="TreeGrafter"/>
</dbReference>
<accession>D7FXA8</accession>
<dbReference type="OrthoDB" id="188462at2759"/>
<feature type="repeat" description="ANK" evidence="3">
    <location>
        <begin position="255"/>
        <end position="287"/>
    </location>
</feature>
<dbReference type="InParanoid" id="D7FXA8"/>
<dbReference type="EMBL" id="FN648513">
    <property type="protein sequence ID" value="CBJ32245.1"/>
    <property type="molecule type" value="Genomic_DNA"/>
</dbReference>
<dbReference type="InterPro" id="IPR036770">
    <property type="entry name" value="Ankyrin_rpt-contain_sf"/>
</dbReference>
<feature type="repeat" description="ANK" evidence="3">
    <location>
        <begin position="290"/>
        <end position="322"/>
    </location>
</feature>
<dbReference type="Gene3D" id="1.25.40.20">
    <property type="entry name" value="Ankyrin repeat-containing domain"/>
    <property type="match status" value="2"/>
</dbReference>
<dbReference type="PANTHER" id="PTHR24193:SF121">
    <property type="entry name" value="ADA2A-CONTAINING COMPLEX COMPONENT 3, ISOFORM D"/>
    <property type="match status" value="1"/>
</dbReference>
<proteinExistence type="predicted"/>
<dbReference type="PROSITE" id="PS50297">
    <property type="entry name" value="ANK_REP_REGION"/>
    <property type="match status" value="3"/>
</dbReference>
<gene>
    <name evidence="5" type="ORF">Esi_0323_0015</name>
</gene>
<dbReference type="EMBL" id="FN649728">
    <property type="protein sequence ID" value="CBJ32245.1"/>
    <property type="molecule type" value="Genomic_DNA"/>
</dbReference>
<evidence type="ECO:0000313" key="5">
    <source>
        <dbReference type="EMBL" id="CBJ32245.1"/>
    </source>
</evidence>
<name>D7FXA8_ECTSI</name>
<reference evidence="5 6" key="1">
    <citation type="journal article" date="2010" name="Nature">
        <title>The Ectocarpus genome and the independent evolution of multicellularity in brown algae.</title>
        <authorList>
            <person name="Cock J.M."/>
            <person name="Sterck L."/>
            <person name="Rouze P."/>
            <person name="Scornet D."/>
            <person name="Allen A.E."/>
            <person name="Amoutzias G."/>
            <person name="Anthouard V."/>
            <person name="Artiguenave F."/>
            <person name="Aury J.M."/>
            <person name="Badger J.H."/>
            <person name="Beszteri B."/>
            <person name="Billiau K."/>
            <person name="Bonnet E."/>
            <person name="Bothwell J.H."/>
            <person name="Bowler C."/>
            <person name="Boyen C."/>
            <person name="Brownlee C."/>
            <person name="Carrano C.J."/>
            <person name="Charrier B."/>
            <person name="Cho G.Y."/>
            <person name="Coelho S.M."/>
            <person name="Collen J."/>
            <person name="Corre E."/>
            <person name="Da Silva C."/>
            <person name="Delage L."/>
            <person name="Delaroque N."/>
            <person name="Dittami S.M."/>
            <person name="Doulbeau S."/>
            <person name="Elias M."/>
            <person name="Farnham G."/>
            <person name="Gachon C.M."/>
            <person name="Gschloessl B."/>
            <person name="Heesch S."/>
            <person name="Jabbari K."/>
            <person name="Jubin C."/>
            <person name="Kawai H."/>
            <person name="Kimura K."/>
            <person name="Kloareg B."/>
            <person name="Kupper F.C."/>
            <person name="Lang D."/>
            <person name="Le Bail A."/>
            <person name="Leblanc C."/>
            <person name="Lerouge P."/>
            <person name="Lohr M."/>
            <person name="Lopez P.J."/>
            <person name="Martens C."/>
            <person name="Maumus F."/>
            <person name="Michel G."/>
            <person name="Miranda-Saavedra D."/>
            <person name="Morales J."/>
            <person name="Moreau H."/>
            <person name="Motomura T."/>
            <person name="Nagasato C."/>
            <person name="Napoli C.A."/>
            <person name="Nelson D.R."/>
            <person name="Nyvall-Collen P."/>
            <person name="Peters A.F."/>
            <person name="Pommier C."/>
            <person name="Potin P."/>
            <person name="Poulain J."/>
            <person name="Quesneville H."/>
            <person name="Read B."/>
            <person name="Rensing S.A."/>
            <person name="Ritter A."/>
            <person name="Rousvoal S."/>
            <person name="Samanta M."/>
            <person name="Samson G."/>
            <person name="Schroeder D.C."/>
            <person name="Segurens B."/>
            <person name="Strittmatter M."/>
            <person name="Tonon T."/>
            <person name="Tregear J.W."/>
            <person name="Valentin K."/>
            <person name="von Dassow P."/>
            <person name="Yamagishi T."/>
            <person name="Van de Peer Y."/>
            <person name="Wincker P."/>
        </authorList>
    </citation>
    <scope>NUCLEOTIDE SEQUENCE [LARGE SCALE GENOMIC DNA]</scope>
    <source>
        <strain evidence="6">Ec32 / CCAP1310/4</strain>
    </source>
</reference>
<dbReference type="eggNOG" id="KOG4177">
    <property type="taxonomic scope" value="Eukaryota"/>
</dbReference>
<dbReference type="STRING" id="2880.D7FXA8"/>
<keyword evidence="1" id="KW-0677">Repeat</keyword>
<dbReference type="GO" id="GO:0000976">
    <property type="term" value="F:transcription cis-regulatory region binding"/>
    <property type="evidence" value="ECO:0007669"/>
    <property type="project" value="TreeGrafter"/>
</dbReference>
<evidence type="ECO:0000256" key="3">
    <source>
        <dbReference type="PROSITE-ProRule" id="PRU00023"/>
    </source>
</evidence>
<feature type="repeat" description="ANK" evidence="3">
    <location>
        <begin position="223"/>
        <end position="255"/>
    </location>
</feature>
<keyword evidence="6" id="KW-1185">Reference proteome</keyword>
<dbReference type="InterPro" id="IPR050663">
    <property type="entry name" value="Ankyrin-SOCS_Box"/>
</dbReference>
<organism evidence="5 6">
    <name type="scientific">Ectocarpus siliculosus</name>
    <name type="common">Brown alga</name>
    <name type="synonym">Conferva siliculosa</name>
    <dbReference type="NCBI Taxonomy" id="2880"/>
    <lineage>
        <taxon>Eukaryota</taxon>
        <taxon>Sar</taxon>
        <taxon>Stramenopiles</taxon>
        <taxon>Ochrophyta</taxon>
        <taxon>PX clade</taxon>
        <taxon>Phaeophyceae</taxon>
        <taxon>Ectocarpales</taxon>
        <taxon>Ectocarpaceae</taxon>
        <taxon>Ectocarpus</taxon>
    </lineage>
</organism>
<evidence type="ECO:0000256" key="4">
    <source>
        <dbReference type="SAM" id="MobiDB-lite"/>
    </source>
</evidence>
<dbReference type="SMART" id="SM00248">
    <property type="entry name" value="ANK"/>
    <property type="match status" value="9"/>
</dbReference>
<dbReference type="InterPro" id="IPR002110">
    <property type="entry name" value="Ankyrin_rpt"/>
</dbReference>
<dbReference type="GO" id="GO:0005634">
    <property type="term" value="C:nucleus"/>
    <property type="evidence" value="ECO:0007669"/>
    <property type="project" value="TreeGrafter"/>
</dbReference>
<dbReference type="PANTHER" id="PTHR24193">
    <property type="entry name" value="ANKYRIN REPEAT PROTEIN"/>
    <property type="match status" value="1"/>
</dbReference>
<evidence type="ECO:0000313" key="6">
    <source>
        <dbReference type="Proteomes" id="UP000002630"/>
    </source>
</evidence>
<protein>
    <submittedName>
        <fullName evidence="5">Uncharacterized protein</fullName>
    </submittedName>
</protein>
<dbReference type="SUPFAM" id="SSF48403">
    <property type="entry name" value="Ankyrin repeat"/>
    <property type="match status" value="1"/>
</dbReference>
<evidence type="ECO:0000256" key="2">
    <source>
        <dbReference type="ARBA" id="ARBA00023043"/>
    </source>
</evidence>
<dbReference type="Proteomes" id="UP000002630">
    <property type="component" value="Linkage Group LG03"/>
</dbReference>
<sequence>MPSPQTSPSGEEVEIFKIVSEGATPEQWARWLRAPLEHAAASGNLNLVDRLLKAGVDGKAGWRGCRGRSLLDAAALGGNAGVMSALLQAGCGPDVNVVASSTGRSALYQSVLGKHEAAARKLILAGADVNFVDRADKAGPLFAAVKAGCDDLVGNLLMAGANPNVIVRHSFGHGTPLHAAAKQGLANTASVLLSSPSTDKNGHVATVKVLLAAGADTDIRDLDSHSALVFAAQYERIDVMKALLEHGVDVNVGEDHWNPLHWAAQFNSTGCITVLLDAGADIDVKCSFLDGRTSLHFAAETGNNEALLALLRRGANVHQTTDDGSTALHLVSEMEGHAPDDTVDILLRRGASEQAVDRNGKAPVDLFKRVQRRFQSARPMGDSEWPELERAIELLARAPADRTWRRRCWLIMLRERTNKERTIHGGRRRKGKKVGNGEGLLLGDGKRGGSNNVRRSGRSRGRGGGRAAVEVDLRGLVSVLVCLESDGVFRTILGYI</sequence>
<feature type="repeat" description="ANK" evidence="3">
    <location>
        <begin position="102"/>
        <end position="134"/>
    </location>
</feature>
<evidence type="ECO:0000256" key="1">
    <source>
        <dbReference type="ARBA" id="ARBA00022737"/>
    </source>
</evidence>
<keyword evidence="2 3" id="KW-0040">ANK repeat</keyword>
<dbReference type="Pfam" id="PF12796">
    <property type="entry name" value="Ank_2"/>
    <property type="match status" value="3"/>
</dbReference>
<dbReference type="PROSITE" id="PS50088">
    <property type="entry name" value="ANK_REPEAT"/>
    <property type="match status" value="5"/>
</dbReference>
<feature type="region of interest" description="Disordered" evidence="4">
    <location>
        <begin position="422"/>
        <end position="465"/>
    </location>
</feature>
<dbReference type="AlphaFoldDB" id="D7FXA8"/>
<feature type="repeat" description="ANK" evidence="3">
    <location>
        <begin position="323"/>
        <end position="358"/>
    </location>
</feature>